<sequence length="72" mass="8131">MCAYAREIRVALAGFERSDVRQPCKAVWQDGGGEATDAPAQPRQGPQDGPLCHKWPRWFELEFTQSAGNWRV</sequence>
<organism evidence="2">
    <name type="scientific">Aeromonas hydrophila</name>
    <dbReference type="NCBI Taxonomy" id="644"/>
    <lineage>
        <taxon>Bacteria</taxon>
        <taxon>Pseudomonadati</taxon>
        <taxon>Pseudomonadota</taxon>
        <taxon>Gammaproteobacteria</taxon>
        <taxon>Aeromonadales</taxon>
        <taxon>Aeromonadaceae</taxon>
        <taxon>Aeromonas</taxon>
    </lineage>
</organism>
<proteinExistence type="predicted"/>
<evidence type="ECO:0000256" key="1">
    <source>
        <dbReference type="SAM" id="MobiDB-lite"/>
    </source>
</evidence>
<evidence type="ECO:0000313" key="2">
    <source>
        <dbReference type="EMBL" id="BCK60394.1"/>
    </source>
</evidence>
<accession>A0A7G1KZS4</accession>
<protein>
    <submittedName>
        <fullName evidence="2">Uncharacterized protein</fullName>
    </submittedName>
</protein>
<reference evidence="2" key="1">
    <citation type="submission" date="2020-07" db="EMBL/GenBank/DDBJ databases">
        <title>Aeromonas blaVEB-3.</title>
        <authorList>
            <person name="Sugiyama M."/>
            <person name="Asai T."/>
        </authorList>
    </citation>
    <scope>NUCLEOTIDE SEQUENCE</scope>
    <source>
        <strain evidence="2">K36</strain>
    </source>
</reference>
<dbReference type="EMBL" id="LC570769">
    <property type="protein sequence ID" value="BCK60394.1"/>
    <property type="molecule type" value="Genomic_DNA"/>
</dbReference>
<name>A0A7G1KZS4_AERHY</name>
<feature type="region of interest" description="Disordered" evidence="1">
    <location>
        <begin position="28"/>
        <end position="49"/>
    </location>
</feature>
<dbReference type="AlphaFoldDB" id="A0A7G1KZS4"/>